<gene>
    <name evidence="2" type="ORF">H9942_02045</name>
</gene>
<dbReference type="Proteomes" id="UP000824214">
    <property type="component" value="Unassembled WGS sequence"/>
</dbReference>
<feature type="chain" id="PRO_5039291399" evidence="1">
    <location>
        <begin position="20"/>
        <end position="335"/>
    </location>
</feature>
<dbReference type="Pfam" id="PF04392">
    <property type="entry name" value="ABC_sub_bind"/>
    <property type="match status" value="1"/>
</dbReference>
<dbReference type="AlphaFoldDB" id="A0A9D2LX00"/>
<dbReference type="PANTHER" id="PTHR35271:SF1">
    <property type="entry name" value="ABC TRANSPORTER, SUBSTRATE-BINDING LIPOPROTEIN"/>
    <property type="match status" value="1"/>
</dbReference>
<dbReference type="SUPFAM" id="SSF53822">
    <property type="entry name" value="Periplasmic binding protein-like I"/>
    <property type="match status" value="1"/>
</dbReference>
<proteinExistence type="predicted"/>
<evidence type="ECO:0000313" key="3">
    <source>
        <dbReference type="Proteomes" id="UP000824214"/>
    </source>
</evidence>
<reference evidence="2" key="1">
    <citation type="journal article" date="2021" name="PeerJ">
        <title>Extensive microbial diversity within the chicken gut microbiome revealed by metagenomics and culture.</title>
        <authorList>
            <person name="Gilroy R."/>
            <person name="Ravi A."/>
            <person name="Getino M."/>
            <person name="Pursley I."/>
            <person name="Horton D.L."/>
            <person name="Alikhan N.F."/>
            <person name="Baker D."/>
            <person name="Gharbi K."/>
            <person name="Hall N."/>
            <person name="Watson M."/>
            <person name="Adriaenssens E.M."/>
            <person name="Foster-Nyarko E."/>
            <person name="Jarju S."/>
            <person name="Secka A."/>
            <person name="Antonio M."/>
            <person name="Oren A."/>
            <person name="Chaudhuri R.R."/>
            <person name="La Ragione R."/>
            <person name="Hildebrand F."/>
            <person name="Pallen M.J."/>
        </authorList>
    </citation>
    <scope>NUCLEOTIDE SEQUENCE</scope>
    <source>
        <strain evidence="2">ChiBcolR8-3208</strain>
    </source>
</reference>
<dbReference type="PANTHER" id="PTHR35271">
    <property type="entry name" value="ABC TRANSPORTER, SUBSTRATE-BINDING LIPOPROTEIN-RELATED"/>
    <property type="match status" value="1"/>
</dbReference>
<comment type="caution">
    <text evidence="2">The sequence shown here is derived from an EMBL/GenBank/DDBJ whole genome shotgun (WGS) entry which is preliminary data.</text>
</comment>
<protein>
    <submittedName>
        <fullName evidence="2">ABC transporter substrate-binding protein</fullName>
    </submittedName>
</protein>
<dbReference type="CDD" id="cd06325">
    <property type="entry name" value="PBP1_ABC_unchar_transporter"/>
    <property type="match status" value="1"/>
</dbReference>
<keyword evidence="1" id="KW-0732">Signal</keyword>
<dbReference type="InterPro" id="IPR028082">
    <property type="entry name" value="Peripla_BP_I"/>
</dbReference>
<sequence>MKRLCSALLCLALGCASLAGCSTQEPAPAPSPSASPEVSQVEETYEIGLVQYKEHTALNSLREAFMGRLEEWGCDESQVKIDYQNAGGDPAQAAEICSGFVQQEVDMIVAIATPAAQAAITAAEGTGVTVLFTGVGEVSALSLEDGQKVTGVASPTPVNSLVDLAVQSGSALQTLGLLYDAGEPGALAEAERVKSYCSELGLTVVESTVASEEEAQQAATELCAQVDALYTPADSTIAPAAAQVAEAAKAAGVPWYTGDASMVQAGALASMGSTGREMGVAAADMAVQLIQGQELAQVPVSTLESTDLSVNQTTLNALTGVTFPAEALQTAYLYQ</sequence>
<accession>A0A9D2LX00</accession>
<feature type="signal peptide" evidence="1">
    <location>
        <begin position="1"/>
        <end position="19"/>
    </location>
</feature>
<evidence type="ECO:0000313" key="2">
    <source>
        <dbReference type="EMBL" id="HJB36835.1"/>
    </source>
</evidence>
<evidence type="ECO:0000256" key="1">
    <source>
        <dbReference type="SAM" id="SignalP"/>
    </source>
</evidence>
<dbReference type="EMBL" id="DWXZ01000035">
    <property type="protein sequence ID" value="HJB36835.1"/>
    <property type="molecule type" value="Genomic_DNA"/>
</dbReference>
<reference evidence="2" key="2">
    <citation type="submission" date="2021-04" db="EMBL/GenBank/DDBJ databases">
        <authorList>
            <person name="Gilroy R."/>
        </authorList>
    </citation>
    <scope>NUCLEOTIDE SEQUENCE</scope>
    <source>
        <strain evidence="2">ChiBcolR8-3208</strain>
    </source>
</reference>
<name>A0A9D2LX00_9FIRM</name>
<organism evidence="2 3">
    <name type="scientific">Candidatus Acutalibacter ornithocaccae</name>
    <dbReference type="NCBI Taxonomy" id="2838416"/>
    <lineage>
        <taxon>Bacteria</taxon>
        <taxon>Bacillati</taxon>
        <taxon>Bacillota</taxon>
        <taxon>Clostridia</taxon>
        <taxon>Eubacteriales</taxon>
        <taxon>Acutalibacteraceae</taxon>
        <taxon>Acutalibacter</taxon>
    </lineage>
</organism>
<dbReference type="InterPro" id="IPR007487">
    <property type="entry name" value="ABC_transpt-TYRBP-like"/>
</dbReference>
<dbReference type="PROSITE" id="PS51257">
    <property type="entry name" value="PROKAR_LIPOPROTEIN"/>
    <property type="match status" value="1"/>
</dbReference>
<dbReference type="Gene3D" id="3.40.50.2300">
    <property type="match status" value="2"/>
</dbReference>